<reference evidence="1" key="1">
    <citation type="submission" date="2021-03" db="EMBL/GenBank/DDBJ databases">
        <authorList>
            <person name="Li Z."/>
            <person name="Yang C."/>
        </authorList>
    </citation>
    <scope>NUCLEOTIDE SEQUENCE</scope>
    <source>
        <strain evidence="1">Dzin_1.0</strain>
        <tissue evidence="1">Leaf</tissue>
    </source>
</reference>
<sequence length="192" mass="21595">MEVPERRKLNRKIVTNAMEVINKYHDPIVDERIEKMEKRKGVNGAEEDLLDLMISLKDEDGEPLLSADEIKAQAAELFFAAVDNPSTIVEWAIAELINQSELLRRVVEELDNAVGKQRLVQESDFCKLPFLKSMAIETLRLHPMPPFNMSHHSTKDAVVAGYLTSKGTTVLRAQPVSAEVTARSDEVEVEVI</sequence>
<comment type="caution">
    <text evidence="1">The sequence shown here is derived from an EMBL/GenBank/DDBJ whole genome shotgun (WGS) entry which is preliminary data.</text>
</comment>
<evidence type="ECO:0008006" key="3">
    <source>
        <dbReference type="Google" id="ProtNLM"/>
    </source>
</evidence>
<dbReference type="InterPro" id="IPR001128">
    <property type="entry name" value="Cyt_P450"/>
</dbReference>
<protein>
    <recommendedName>
        <fullName evidence="3">Cytochrome P450</fullName>
    </recommendedName>
</protein>
<organism evidence="1 2">
    <name type="scientific">Dioscorea zingiberensis</name>
    <dbReference type="NCBI Taxonomy" id="325984"/>
    <lineage>
        <taxon>Eukaryota</taxon>
        <taxon>Viridiplantae</taxon>
        <taxon>Streptophyta</taxon>
        <taxon>Embryophyta</taxon>
        <taxon>Tracheophyta</taxon>
        <taxon>Spermatophyta</taxon>
        <taxon>Magnoliopsida</taxon>
        <taxon>Liliopsida</taxon>
        <taxon>Dioscoreales</taxon>
        <taxon>Dioscoreaceae</taxon>
        <taxon>Dioscorea</taxon>
    </lineage>
</organism>
<reference evidence="1" key="2">
    <citation type="journal article" date="2022" name="Hortic Res">
        <title>The genome of Dioscorea zingiberensis sheds light on the biosynthesis, origin and evolution of the medicinally important diosgenin saponins.</title>
        <authorList>
            <person name="Li Y."/>
            <person name="Tan C."/>
            <person name="Li Z."/>
            <person name="Guo J."/>
            <person name="Li S."/>
            <person name="Chen X."/>
            <person name="Wang C."/>
            <person name="Dai X."/>
            <person name="Yang H."/>
            <person name="Song W."/>
            <person name="Hou L."/>
            <person name="Xu J."/>
            <person name="Tong Z."/>
            <person name="Xu A."/>
            <person name="Yuan X."/>
            <person name="Wang W."/>
            <person name="Yang Q."/>
            <person name="Chen L."/>
            <person name="Sun Z."/>
            <person name="Wang K."/>
            <person name="Pan B."/>
            <person name="Chen J."/>
            <person name="Bao Y."/>
            <person name="Liu F."/>
            <person name="Qi X."/>
            <person name="Gang D.R."/>
            <person name="Wen J."/>
            <person name="Li J."/>
        </authorList>
    </citation>
    <scope>NUCLEOTIDE SEQUENCE</scope>
    <source>
        <strain evidence="1">Dzin_1.0</strain>
    </source>
</reference>
<dbReference type="GO" id="GO:0020037">
    <property type="term" value="F:heme binding"/>
    <property type="evidence" value="ECO:0007669"/>
    <property type="project" value="InterPro"/>
</dbReference>
<dbReference type="SUPFAM" id="SSF48264">
    <property type="entry name" value="Cytochrome P450"/>
    <property type="match status" value="1"/>
</dbReference>
<keyword evidence="2" id="KW-1185">Reference proteome</keyword>
<dbReference type="EMBL" id="JAGGNH010000001">
    <property type="protein sequence ID" value="KAJ0984261.1"/>
    <property type="molecule type" value="Genomic_DNA"/>
</dbReference>
<accession>A0A9D5D2L5</accession>
<name>A0A9D5D2L5_9LILI</name>
<dbReference type="PRINTS" id="PR00463">
    <property type="entry name" value="EP450I"/>
</dbReference>
<dbReference type="Gene3D" id="1.10.630.10">
    <property type="entry name" value="Cytochrome P450"/>
    <property type="match status" value="1"/>
</dbReference>
<evidence type="ECO:0000313" key="1">
    <source>
        <dbReference type="EMBL" id="KAJ0984261.1"/>
    </source>
</evidence>
<proteinExistence type="predicted"/>
<dbReference type="GO" id="GO:0004497">
    <property type="term" value="F:monooxygenase activity"/>
    <property type="evidence" value="ECO:0007669"/>
    <property type="project" value="InterPro"/>
</dbReference>
<dbReference type="GO" id="GO:0005506">
    <property type="term" value="F:iron ion binding"/>
    <property type="evidence" value="ECO:0007669"/>
    <property type="project" value="InterPro"/>
</dbReference>
<dbReference type="AlphaFoldDB" id="A0A9D5D2L5"/>
<dbReference type="InterPro" id="IPR036396">
    <property type="entry name" value="Cyt_P450_sf"/>
</dbReference>
<dbReference type="PANTHER" id="PTHR24281">
    <property type="entry name" value="STEROID 21-HYDROXYLASE-RELATED"/>
    <property type="match status" value="1"/>
</dbReference>
<dbReference type="Pfam" id="PF00067">
    <property type="entry name" value="p450"/>
    <property type="match status" value="1"/>
</dbReference>
<dbReference type="Proteomes" id="UP001085076">
    <property type="component" value="Miscellaneous, Linkage group lg01"/>
</dbReference>
<dbReference type="OrthoDB" id="2789670at2759"/>
<dbReference type="GO" id="GO:0016705">
    <property type="term" value="F:oxidoreductase activity, acting on paired donors, with incorporation or reduction of molecular oxygen"/>
    <property type="evidence" value="ECO:0007669"/>
    <property type="project" value="InterPro"/>
</dbReference>
<gene>
    <name evidence="1" type="ORF">J5N97_002617</name>
</gene>
<dbReference type="InterPro" id="IPR002401">
    <property type="entry name" value="Cyt_P450_E_grp-I"/>
</dbReference>
<evidence type="ECO:0000313" key="2">
    <source>
        <dbReference type="Proteomes" id="UP001085076"/>
    </source>
</evidence>